<evidence type="ECO:0000256" key="1">
    <source>
        <dbReference type="SAM" id="MobiDB-lite"/>
    </source>
</evidence>
<dbReference type="Gene3D" id="1.10.10.60">
    <property type="entry name" value="Homeodomain-like"/>
    <property type="match status" value="1"/>
</dbReference>
<feature type="region of interest" description="Disordered" evidence="1">
    <location>
        <begin position="9"/>
        <end position="30"/>
    </location>
</feature>
<feature type="compositionally biased region" description="Low complexity" evidence="1">
    <location>
        <begin position="118"/>
        <end position="142"/>
    </location>
</feature>
<protein>
    <recommendedName>
        <fullName evidence="2">Myb-like domain-containing protein</fullName>
    </recommendedName>
</protein>
<dbReference type="SUPFAM" id="SSF46689">
    <property type="entry name" value="Homeodomain-like"/>
    <property type="match status" value="1"/>
</dbReference>
<feature type="domain" description="Myb-like" evidence="2">
    <location>
        <begin position="185"/>
        <end position="239"/>
    </location>
</feature>
<feature type="compositionally biased region" description="Pro residues" evidence="1">
    <location>
        <begin position="98"/>
        <end position="110"/>
    </location>
</feature>
<feature type="region of interest" description="Disordered" evidence="1">
    <location>
        <begin position="80"/>
        <end position="193"/>
    </location>
</feature>
<sequence>MLLPSALIDTPLNSRQPRLFSPPNSPPTRSRANLNITSACRSLQLLMATGVARPTLAISTATAFDFSSSNYTYNNGSSQLQEADALPPMPRTVGAQLPTPPMAYAPPPPKLRIRSEGLAARRLAKRQQQQEQLSVQPLSSSPKRARDEDDEDVEEPTTPKRARIAPEQLPLGLERSDFHHAQDGTETDASDEWTDEDDRILVEIVLEKLKLTKNEWAECARRIGKGDKHDVAKRWKSLILGGDVGIKKRTRSRITSTWR</sequence>
<dbReference type="AlphaFoldDB" id="A0A0A1SP84"/>
<dbReference type="OrthoDB" id="5334491at2759"/>
<dbReference type="InterPro" id="IPR009057">
    <property type="entry name" value="Homeodomain-like_sf"/>
</dbReference>
<dbReference type="EMBL" id="CDHN01000001">
    <property type="protein sequence ID" value="CEJ82203.1"/>
    <property type="molecule type" value="Genomic_DNA"/>
</dbReference>
<evidence type="ECO:0000313" key="4">
    <source>
        <dbReference type="Proteomes" id="UP000039046"/>
    </source>
</evidence>
<organism evidence="3 4">
    <name type="scientific">[Torrubiella] hemipterigena</name>
    <dbReference type="NCBI Taxonomy" id="1531966"/>
    <lineage>
        <taxon>Eukaryota</taxon>
        <taxon>Fungi</taxon>
        <taxon>Dikarya</taxon>
        <taxon>Ascomycota</taxon>
        <taxon>Pezizomycotina</taxon>
        <taxon>Sordariomycetes</taxon>
        <taxon>Hypocreomycetidae</taxon>
        <taxon>Hypocreales</taxon>
        <taxon>Clavicipitaceae</taxon>
        <taxon>Clavicipitaceae incertae sedis</taxon>
        <taxon>'Torrubiella' clade</taxon>
    </lineage>
</organism>
<reference evidence="3 4" key="1">
    <citation type="journal article" date="2015" name="Genome Announc.">
        <title>Draft Genome Sequence and Gene Annotation of the Entomopathogenic Fungus Verticillium hemipterigenum.</title>
        <authorList>
            <person name="Horn F."/>
            <person name="Habel A."/>
            <person name="Scharf D.H."/>
            <person name="Dworschak J."/>
            <person name="Brakhage A.A."/>
            <person name="Guthke R."/>
            <person name="Hertweck C."/>
            <person name="Linde J."/>
        </authorList>
    </citation>
    <scope>NUCLEOTIDE SEQUENCE [LARGE SCALE GENOMIC DNA]</scope>
</reference>
<accession>A0A0A1SP84</accession>
<name>A0A0A1SP84_9HYPO</name>
<feature type="compositionally biased region" description="Basic and acidic residues" evidence="1">
    <location>
        <begin position="174"/>
        <end position="183"/>
    </location>
</feature>
<dbReference type="InterPro" id="IPR001005">
    <property type="entry name" value="SANT/Myb"/>
</dbReference>
<evidence type="ECO:0000259" key="2">
    <source>
        <dbReference type="PROSITE" id="PS50090"/>
    </source>
</evidence>
<dbReference type="HOGENOM" id="CLU_049367_0_0_1"/>
<gene>
    <name evidence="3" type="ORF">VHEMI02282</name>
</gene>
<dbReference type="PROSITE" id="PS50090">
    <property type="entry name" value="MYB_LIKE"/>
    <property type="match status" value="1"/>
</dbReference>
<dbReference type="CDD" id="cd00167">
    <property type="entry name" value="SANT"/>
    <property type="match status" value="1"/>
</dbReference>
<keyword evidence="4" id="KW-1185">Reference proteome</keyword>
<proteinExistence type="predicted"/>
<dbReference type="SMART" id="SM00717">
    <property type="entry name" value="SANT"/>
    <property type="match status" value="1"/>
</dbReference>
<dbReference type="Proteomes" id="UP000039046">
    <property type="component" value="Unassembled WGS sequence"/>
</dbReference>
<evidence type="ECO:0000313" key="3">
    <source>
        <dbReference type="EMBL" id="CEJ82203.1"/>
    </source>
</evidence>